<keyword evidence="5" id="KW-0520">NAD</keyword>
<evidence type="ECO:0000313" key="8">
    <source>
        <dbReference type="Proteomes" id="UP000214666"/>
    </source>
</evidence>
<dbReference type="EMBL" id="CP020028">
    <property type="protein sequence ID" value="ASR45510.1"/>
    <property type="molecule type" value="Genomic_DNA"/>
</dbReference>
<evidence type="ECO:0000256" key="5">
    <source>
        <dbReference type="ARBA" id="ARBA00023027"/>
    </source>
</evidence>
<dbReference type="PANTHER" id="PTHR46091:SF3">
    <property type="entry name" value="AMINE OXIDASE DOMAIN-CONTAINING PROTEIN"/>
    <property type="match status" value="1"/>
</dbReference>
<gene>
    <name evidence="7" type="ORF">B4V02_01705</name>
</gene>
<evidence type="ECO:0000259" key="6">
    <source>
        <dbReference type="Pfam" id="PF01593"/>
    </source>
</evidence>
<dbReference type="AlphaFoldDB" id="A0A222WGL6"/>
<accession>A0A222WGL6</accession>
<dbReference type="GO" id="GO:0016491">
    <property type="term" value="F:oxidoreductase activity"/>
    <property type="evidence" value="ECO:0007669"/>
    <property type="project" value="InterPro"/>
</dbReference>
<dbReference type="Proteomes" id="UP000214666">
    <property type="component" value="Chromosome"/>
</dbReference>
<dbReference type="Gene3D" id="3.50.50.60">
    <property type="entry name" value="FAD/NAD(P)-binding domain"/>
    <property type="match status" value="2"/>
</dbReference>
<feature type="domain" description="Amine oxidase" evidence="6">
    <location>
        <begin position="13"/>
        <end position="491"/>
    </location>
</feature>
<dbReference type="STRING" id="172713.GCA_001705305_02790"/>
<organism evidence="7 8">
    <name type="scientific">Paenibacillus kribbensis</name>
    <dbReference type="NCBI Taxonomy" id="172713"/>
    <lineage>
        <taxon>Bacteria</taxon>
        <taxon>Bacillati</taxon>
        <taxon>Bacillota</taxon>
        <taxon>Bacilli</taxon>
        <taxon>Bacillales</taxon>
        <taxon>Paenibacillaceae</taxon>
        <taxon>Paenibacillus</taxon>
    </lineage>
</organism>
<dbReference type="SUPFAM" id="SSF51905">
    <property type="entry name" value="FAD/NAD(P)-binding domain"/>
    <property type="match status" value="1"/>
</dbReference>
<dbReference type="PANTHER" id="PTHR46091">
    <property type="entry name" value="BLR7054 PROTEIN"/>
    <property type="match status" value="1"/>
</dbReference>
<keyword evidence="1" id="KW-0285">Flavoprotein</keyword>
<name>A0A222WGL6_9BACL</name>
<dbReference type="OrthoDB" id="9814556at2"/>
<dbReference type="PROSITE" id="PS51257">
    <property type="entry name" value="PROKAR_LIPOPROTEIN"/>
    <property type="match status" value="1"/>
</dbReference>
<dbReference type="Pfam" id="PF01593">
    <property type="entry name" value="Amino_oxidase"/>
    <property type="match status" value="1"/>
</dbReference>
<protein>
    <submittedName>
        <fullName evidence="7">Phytoene dehydrogenase</fullName>
    </submittedName>
</protein>
<proteinExistence type="predicted"/>
<keyword evidence="8" id="KW-1185">Reference proteome</keyword>
<keyword evidence="4" id="KW-0521">NADP</keyword>
<sequence>MSKYDVIVIGAGLGGLSCAARLSALGYRTAVFESHTLAGGFATEFTRKGYTFDVSLHGVGGLEEGSFGQMLKGCNADQRIVPLRKKHPYSIRWEGQIIDIPSDMQDYVQLLKDMFPAEQTAIDKLFAGIRRFGAGFSAFSSSSPGRWRKAAGLLKAGTFFRWTQMTTWEAVSQFGLSDRFTEFFTALWPYYGLPPKRLSALYFFTPWIGYHLEGTYYIQGGAQALSNALVAAIQSAGGEVHLRSQVSEIMLEGGKAVGVRLKKGDAYEANWIVSGISPHHTYGRLLEHHAAARRELEAVSRLETGTSLTQLYLGLSCEPHELGITEEDLILNDVPDSETDYEFMMSGQYTKGNWMLTNYNAMDPTLNEPGKGVIAVTFLDRLENWPATRPEYKAKKETVTRQILERLEQLYPGFGSKVVVAELGTPRTMQRYTANPGGAVYGYAQTVRQSGIKRLKHKSVVDRLSLVGAWTQPGGGFQGSMSSGIMEADRIAAKLGQAERNNTFTHETYQTPRT</sequence>
<dbReference type="InterPro" id="IPR002937">
    <property type="entry name" value="Amino_oxidase"/>
</dbReference>
<dbReference type="InterPro" id="IPR052206">
    <property type="entry name" value="Retinol_saturase"/>
</dbReference>
<keyword evidence="3" id="KW-0274">FAD</keyword>
<evidence type="ECO:0000256" key="3">
    <source>
        <dbReference type="ARBA" id="ARBA00022827"/>
    </source>
</evidence>
<dbReference type="InterPro" id="IPR036188">
    <property type="entry name" value="FAD/NAD-bd_sf"/>
</dbReference>
<dbReference type="KEGG" id="pkb:B4V02_01705"/>
<evidence type="ECO:0000256" key="1">
    <source>
        <dbReference type="ARBA" id="ARBA00022630"/>
    </source>
</evidence>
<evidence type="ECO:0000256" key="2">
    <source>
        <dbReference type="ARBA" id="ARBA00022729"/>
    </source>
</evidence>
<evidence type="ECO:0000313" key="7">
    <source>
        <dbReference type="EMBL" id="ASR45510.1"/>
    </source>
</evidence>
<reference evidence="7 8" key="1">
    <citation type="submission" date="2017-03" db="EMBL/GenBank/DDBJ databases">
        <title>Complete genome sequence of Paenibacillus Kribbensis producing bioflocculants.</title>
        <authorList>
            <person name="Lee H.-G."/>
            <person name="Oh H.-M."/>
        </authorList>
    </citation>
    <scope>NUCLEOTIDE SEQUENCE [LARGE SCALE GENOMIC DNA]</scope>
    <source>
        <strain evidence="7 8">AM49</strain>
    </source>
</reference>
<keyword evidence="2" id="KW-0732">Signal</keyword>
<dbReference type="RefSeq" id="WP_094153544.1">
    <property type="nucleotide sequence ID" value="NZ_CP020028.1"/>
</dbReference>
<evidence type="ECO:0000256" key="4">
    <source>
        <dbReference type="ARBA" id="ARBA00022857"/>
    </source>
</evidence>